<keyword evidence="1" id="KW-0812">Transmembrane</keyword>
<evidence type="ECO:0000313" key="2">
    <source>
        <dbReference type="EMBL" id="CAK1547917.1"/>
    </source>
</evidence>
<keyword evidence="1" id="KW-1133">Transmembrane helix</keyword>
<dbReference type="EMBL" id="CAVLEF010000010">
    <property type="protein sequence ID" value="CAK1547917.1"/>
    <property type="molecule type" value="Genomic_DNA"/>
</dbReference>
<keyword evidence="1" id="KW-0472">Membrane</keyword>
<evidence type="ECO:0000256" key="1">
    <source>
        <dbReference type="SAM" id="Phobius"/>
    </source>
</evidence>
<comment type="caution">
    <text evidence="2">The sequence shown here is derived from an EMBL/GenBank/DDBJ whole genome shotgun (WGS) entry which is preliminary data.</text>
</comment>
<dbReference type="Proteomes" id="UP001497472">
    <property type="component" value="Unassembled WGS sequence"/>
</dbReference>
<feature type="transmembrane region" description="Helical" evidence="1">
    <location>
        <begin position="183"/>
        <end position="203"/>
    </location>
</feature>
<gene>
    <name evidence="2" type="ORF">LNINA_LOCUS7353</name>
</gene>
<evidence type="ECO:0008006" key="4">
    <source>
        <dbReference type="Google" id="ProtNLM"/>
    </source>
</evidence>
<sequence>MILSVTLSKFPTVLLLDLIYEDMKALRRSFQAKSLNVMVIGRDQIQYEVMKVKRDLTAYRRLMNRFDTASVQLQIGVLASYIISYPSVVTLLYFGFRIFSVSEDTLKMYEVTINLAFLLFSLFTIPLQTDLIVMEYEKILDISETQIATCFDETLAREKQRVRNYMKLRPFQFYVFRAWEVNLVMPLKFIAFCVSHLLVIIQIKHKKA</sequence>
<name>A0AAV1JF21_9NEOP</name>
<keyword evidence="3" id="KW-1185">Reference proteome</keyword>
<dbReference type="AlphaFoldDB" id="A0AAV1JF21"/>
<organism evidence="2 3">
    <name type="scientific">Leptosia nina</name>
    <dbReference type="NCBI Taxonomy" id="320188"/>
    <lineage>
        <taxon>Eukaryota</taxon>
        <taxon>Metazoa</taxon>
        <taxon>Ecdysozoa</taxon>
        <taxon>Arthropoda</taxon>
        <taxon>Hexapoda</taxon>
        <taxon>Insecta</taxon>
        <taxon>Pterygota</taxon>
        <taxon>Neoptera</taxon>
        <taxon>Endopterygota</taxon>
        <taxon>Lepidoptera</taxon>
        <taxon>Glossata</taxon>
        <taxon>Ditrysia</taxon>
        <taxon>Papilionoidea</taxon>
        <taxon>Pieridae</taxon>
        <taxon>Pierinae</taxon>
        <taxon>Leptosia</taxon>
    </lineage>
</organism>
<protein>
    <recommendedName>
        <fullName evidence="4">Gustatory receptor</fullName>
    </recommendedName>
</protein>
<feature type="transmembrane region" description="Helical" evidence="1">
    <location>
        <begin position="73"/>
        <end position="96"/>
    </location>
</feature>
<evidence type="ECO:0000313" key="3">
    <source>
        <dbReference type="Proteomes" id="UP001497472"/>
    </source>
</evidence>
<reference evidence="2 3" key="1">
    <citation type="submission" date="2023-11" db="EMBL/GenBank/DDBJ databases">
        <authorList>
            <person name="Okamura Y."/>
        </authorList>
    </citation>
    <scope>NUCLEOTIDE SEQUENCE [LARGE SCALE GENOMIC DNA]</scope>
</reference>
<feature type="transmembrane region" description="Helical" evidence="1">
    <location>
        <begin position="108"/>
        <end position="127"/>
    </location>
</feature>
<proteinExistence type="predicted"/>
<accession>A0AAV1JF21</accession>